<sequence>MSVDRVYNVRDEQDSAKVYFLVDRLWPRGVKKESLYLGFEGDDAGWLKELTPSSELRKRFHAESGGIDFEEFTGLYLQELEDAQSTGELDDAVELVRRAVRGGGQGGQGDVVLLTANKDESENHADVLRTWLEEQL</sequence>
<name>A0ABQ6VCD6_9CORY</name>
<dbReference type="Pfam" id="PF22752">
    <property type="entry name" value="DUF488-N3i"/>
    <property type="match status" value="1"/>
</dbReference>
<dbReference type="InterPro" id="IPR052552">
    <property type="entry name" value="YeaO-like"/>
</dbReference>
<evidence type="ECO:0000313" key="1">
    <source>
        <dbReference type="EMBL" id="KAB3519297.1"/>
    </source>
</evidence>
<dbReference type="Proteomes" id="UP000436181">
    <property type="component" value="Unassembled WGS sequence"/>
</dbReference>
<protein>
    <submittedName>
        <fullName evidence="1">DUF488 family protein</fullName>
    </submittedName>
</protein>
<keyword evidence="2" id="KW-1185">Reference proteome</keyword>
<dbReference type="PANTHER" id="PTHR36849">
    <property type="entry name" value="CYTOPLASMIC PROTEIN-RELATED"/>
    <property type="match status" value="1"/>
</dbReference>
<dbReference type="PANTHER" id="PTHR36849:SF1">
    <property type="entry name" value="CYTOPLASMIC PROTEIN"/>
    <property type="match status" value="1"/>
</dbReference>
<gene>
    <name evidence="1" type="ORF">F8377_09790</name>
</gene>
<dbReference type="EMBL" id="WBZJ01000004">
    <property type="protein sequence ID" value="KAB3519297.1"/>
    <property type="molecule type" value="Genomic_DNA"/>
</dbReference>
<comment type="caution">
    <text evidence="1">The sequence shown here is derived from an EMBL/GenBank/DDBJ whole genome shotgun (WGS) entry which is preliminary data.</text>
</comment>
<proteinExistence type="predicted"/>
<organism evidence="1 2">
    <name type="scientific">Corynebacterium zhongnanshanii</name>
    <dbReference type="NCBI Taxonomy" id="2768834"/>
    <lineage>
        <taxon>Bacteria</taxon>
        <taxon>Bacillati</taxon>
        <taxon>Actinomycetota</taxon>
        <taxon>Actinomycetes</taxon>
        <taxon>Mycobacteriales</taxon>
        <taxon>Corynebacteriaceae</taxon>
        <taxon>Corynebacterium</taxon>
    </lineage>
</organism>
<evidence type="ECO:0000313" key="2">
    <source>
        <dbReference type="Proteomes" id="UP000436181"/>
    </source>
</evidence>
<accession>A0ABQ6VCD6</accession>
<reference evidence="1 2" key="1">
    <citation type="submission" date="2019-10" db="EMBL/GenBank/DDBJ databases">
        <title>Corynebacterium sp novel species isolated from the respiratory tract of Marmot.</title>
        <authorList>
            <person name="Zhang G."/>
        </authorList>
    </citation>
    <scope>NUCLEOTIDE SEQUENCE [LARGE SCALE GENOMIC DNA]</scope>
    <source>
        <strain evidence="1 2">336</strain>
    </source>
</reference>